<sequence length="258" mass="29372">MENITNGSSEQETMKSGPELIPLVRLGADMVSKYLAISQDRVRGINIGSFAGLFDAAHFRNDISANYIRLWYCLNYDDNRYPEFFLALETLHSLDPDLPEDVTNMANDLILPVVVPYLGENDQYDAIVEYLKGDLFSKYIDKKEGRIEQGLVLKFASNFRNQIRKHASNELNPKDPYAKFVVSIFATNYEFHEFMNQMPEKVAYLLGYSRDYEHYPNFLRPILAAVDRSGKIIPSTMSESGGESYSLLQKSTPPPPNS</sequence>
<keyword evidence="3" id="KW-1185">Reference proteome</keyword>
<evidence type="ECO:0000313" key="3">
    <source>
        <dbReference type="Proteomes" id="UP000010953"/>
    </source>
</evidence>
<comment type="caution">
    <text evidence="2">The sequence shown here is derived from an EMBL/GenBank/DDBJ whole genome shotgun (WGS) entry which is preliminary data.</text>
</comment>
<reference evidence="2" key="1">
    <citation type="submission" date="2013-01" db="EMBL/GenBank/DDBJ databases">
        <title>Genome assembly of Mariniradius saccharolyticus AK6.</title>
        <authorList>
            <person name="Vaidya B."/>
            <person name="Khatri I."/>
            <person name="Tanuku N.R.S."/>
            <person name="Subramanian S."/>
            <person name="Pinnaka A."/>
        </authorList>
    </citation>
    <scope>NUCLEOTIDE SEQUENCE [LARGE SCALE GENOMIC DNA]</scope>
    <source>
        <strain evidence="2">AK6</strain>
    </source>
</reference>
<dbReference type="AlphaFoldDB" id="M7XTF4"/>
<protein>
    <submittedName>
        <fullName evidence="2">Uncharacterized protein</fullName>
    </submittedName>
</protein>
<evidence type="ECO:0000256" key="1">
    <source>
        <dbReference type="SAM" id="MobiDB-lite"/>
    </source>
</evidence>
<gene>
    <name evidence="2" type="ORF">C943_02038</name>
</gene>
<accession>M7XTF4</accession>
<dbReference type="Proteomes" id="UP000010953">
    <property type="component" value="Unassembled WGS sequence"/>
</dbReference>
<feature type="compositionally biased region" description="Polar residues" evidence="1">
    <location>
        <begin position="236"/>
        <end position="251"/>
    </location>
</feature>
<name>M7XTF4_9BACT</name>
<dbReference type="InParanoid" id="M7XTF4"/>
<organism evidence="2 3">
    <name type="scientific">Mariniradius saccharolyticus AK6</name>
    <dbReference type="NCBI Taxonomy" id="1239962"/>
    <lineage>
        <taxon>Bacteria</taxon>
        <taxon>Pseudomonadati</taxon>
        <taxon>Bacteroidota</taxon>
        <taxon>Cytophagia</taxon>
        <taxon>Cytophagales</taxon>
        <taxon>Cyclobacteriaceae</taxon>
        <taxon>Mariniradius</taxon>
    </lineage>
</organism>
<dbReference type="EMBL" id="AMZY02000018">
    <property type="protein sequence ID" value="EMS31767.1"/>
    <property type="molecule type" value="Genomic_DNA"/>
</dbReference>
<proteinExistence type="predicted"/>
<evidence type="ECO:0000313" key="2">
    <source>
        <dbReference type="EMBL" id="EMS31767.1"/>
    </source>
</evidence>
<feature type="region of interest" description="Disordered" evidence="1">
    <location>
        <begin position="236"/>
        <end position="258"/>
    </location>
</feature>
<dbReference type="STRING" id="1239962.C943_02038"/>